<name>A0A8C4QMV1_EPTBU</name>
<dbReference type="InterPro" id="IPR005301">
    <property type="entry name" value="MOB_kinase_act_fam"/>
</dbReference>
<keyword evidence="1" id="KW-0479">Metal-binding</keyword>
<keyword evidence="3" id="KW-1185">Reference proteome</keyword>
<organism evidence="2 3">
    <name type="scientific">Eptatretus burgeri</name>
    <name type="common">Inshore hagfish</name>
    <dbReference type="NCBI Taxonomy" id="7764"/>
    <lineage>
        <taxon>Eukaryota</taxon>
        <taxon>Metazoa</taxon>
        <taxon>Chordata</taxon>
        <taxon>Craniata</taxon>
        <taxon>Vertebrata</taxon>
        <taxon>Cyclostomata</taxon>
        <taxon>Myxini</taxon>
        <taxon>Myxiniformes</taxon>
        <taxon>Myxinidae</taxon>
        <taxon>Eptatretinae</taxon>
        <taxon>Eptatretus</taxon>
    </lineage>
</organism>
<feature type="binding site" evidence="1">
    <location>
        <position position="102"/>
    </location>
    <ligand>
        <name>Zn(2+)</name>
        <dbReference type="ChEBI" id="CHEBI:29105"/>
    </ligand>
</feature>
<dbReference type="Proteomes" id="UP000694388">
    <property type="component" value="Unplaced"/>
</dbReference>
<evidence type="ECO:0000256" key="1">
    <source>
        <dbReference type="PIRSR" id="PIRSR605301-1"/>
    </source>
</evidence>
<reference evidence="2" key="1">
    <citation type="submission" date="2025-08" db="UniProtKB">
        <authorList>
            <consortium name="Ensembl"/>
        </authorList>
    </citation>
    <scope>IDENTIFICATION</scope>
</reference>
<evidence type="ECO:0000313" key="2">
    <source>
        <dbReference type="Ensembl" id="ENSEBUP00000017836.1"/>
    </source>
</evidence>
<dbReference type="GeneTree" id="ENSGT01120000271909"/>
<dbReference type="PANTHER" id="PTHR22599">
    <property type="entry name" value="MPS ONE BINDER KINASE ACTIVATOR-LIKE MOB"/>
    <property type="match status" value="1"/>
</dbReference>
<dbReference type="SMART" id="SM01388">
    <property type="entry name" value="Mob1_phocein"/>
    <property type="match status" value="1"/>
</dbReference>
<dbReference type="Gene3D" id="1.20.140.30">
    <property type="entry name" value="MOB kinase activator"/>
    <property type="match status" value="1"/>
</dbReference>
<feature type="binding site" evidence="1">
    <location>
        <position position="182"/>
    </location>
    <ligand>
        <name>Zn(2+)</name>
        <dbReference type="ChEBI" id="CHEBI:29105"/>
    </ligand>
</feature>
<dbReference type="Pfam" id="PF03637">
    <property type="entry name" value="Mob1_phocein"/>
    <property type="match status" value="1"/>
</dbReference>
<accession>A0A8C4QMV1</accession>
<feature type="binding site" evidence="1">
    <location>
        <position position="177"/>
    </location>
    <ligand>
        <name>Zn(2+)</name>
        <dbReference type="ChEBI" id="CHEBI:29105"/>
    </ligand>
</feature>
<sequence>MLERSGAERTRNRLYIMVLQAVGRVLRWKSKKDRERPVDQKKTYLDGDVIRAQVTDCDFGALVQLPDAIDHNEWLATHTTTFFNHISLQYSTISEYCTSQTCPSMAIPGTMLHWQDGEKGKKVKLAAPQYVDCVMCSVQQLVTNESIFPTKFGHEFPPAFATYIQRIFRLCFHVLAHLYHSHFRETVALDLHSHLNSLYVHFITFALQFSLLPPAELAPLSDLTDALCISSASAPHNRSPRT</sequence>
<reference evidence="2" key="2">
    <citation type="submission" date="2025-09" db="UniProtKB">
        <authorList>
            <consortium name="Ensembl"/>
        </authorList>
    </citation>
    <scope>IDENTIFICATION</scope>
</reference>
<dbReference type="AlphaFoldDB" id="A0A8C4QMV1"/>
<proteinExistence type="predicted"/>
<evidence type="ECO:0000313" key="3">
    <source>
        <dbReference type="Proteomes" id="UP000694388"/>
    </source>
</evidence>
<dbReference type="SUPFAM" id="SSF101152">
    <property type="entry name" value="Mob1/phocein"/>
    <property type="match status" value="1"/>
</dbReference>
<protein>
    <submittedName>
        <fullName evidence="2">MOB kinase activator 2</fullName>
    </submittedName>
</protein>
<dbReference type="Ensembl" id="ENSEBUT00000018412.1">
    <property type="protein sequence ID" value="ENSEBUP00000017836.1"/>
    <property type="gene ID" value="ENSEBUG00000011143.1"/>
</dbReference>
<dbReference type="InterPro" id="IPR036703">
    <property type="entry name" value="MOB_kinase_act_sf"/>
</dbReference>
<keyword evidence="1" id="KW-0862">Zinc</keyword>
<feature type="binding site" evidence="1">
    <location>
        <position position="97"/>
    </location>
    <ligand>
        <name>Zn(2+)</name>
        <dbReference type="ChEBI" id="CHEBI:29105"/>
    </ligand>
</feature>